<name>A0AAE3B717_9RHOB</name>
<dbReference type="RefSeq" id="WP_203242253.1">
    <property type="nucleotide sequence ID" value="NZ_JAFBRH010000002.1"/>
</dbReference>
<dbReference type="SUPFAM" id="SSF53474">
    <property type="entry name" value="alpha/beta-Hydrolases"/>
    <property type="match status" value="1"/>
</dbReference>
<dbReference type="PIRSF" id="PIRSF031982">
    <property type="entry name" value="UCP031982_abhydr"/>
    <property type="match status" value="1"/>
</dbReference>
<dbReference type="InterPro" id="IPR016986">
    <property type="entry name" value="UCP031982_abhydr"/>
</dbReference>
<dbReference type="InterPro" id="IPR050261">
    <property type="entry name" value="FrsA_esterase"/>
</dbReference>
<feature type="chain" id="PRO_5041904049" evidence="2">
    <location>
        <begin position="24"/>
        <end position="352"/>
    </location>
</feature>
<evidence type="ECO:0000256" key="1">
    <source>
        <dbReference type="ARBA" id="ARBA00022801"/>
    </source>
</evidence>
<dbReference type="Proteomes" id="UP000732193">
    <property type="component" value="Unassembled WGS sequence"/>
</dbReference>
<dbReference type="PANTHER" id="PTHR22946">
    <property type="entry name" value="DIENELACTONE HYDROLASE DOMAIN-CONTAINING PROTEIN-RELATED"/>
    <property type="match status" value="1"/>
</dbReference>
<gene>
    <name evidence="4" type="ORF">JQV55_10685</name>
</gene>
<dbReference type="GO" id="GO:0052689">
    <property type="term" value="F:carboxylic ester hydrolase activity"/>
    <property type="evidence" value="ECO:0007669"/>
    <property type="project" value="UniProtKB-ARBA"/>
</dbReference>
<dbReference type="EMBL" id="JAFBRM010000002">
    <property type="protein sequence ID" value="MBM1714031.1"/>
    <property type="molecule type" value="Genomic_DNA"/>
</dbReference>
<dbReference type="Pfam" id="PF00326">
    <property type="entry name" value="Peptidase_S9"/>
    <property type="match status" value="1"/>
</dbReference>
<dbReference type="PANTHER" id="PTHR22946:SF9">
    <property type="entry name" value="POLYKETIDE TRANSFERASE AF380"/>
    <property type="match status" value="1"/>
</dbReference>
<keyword evidence="5" id="KW-1185">Reference proteome</keyword>
<evidence type="ECO:0000313" key="4">
    <source>
        <dbReference type="EMBL" id="MBM1714031.1"/>
    </source>
</evidence>
<keyword evidence="1" id="KW-0378">Hydrolase</keyword>
<organism evidence="4 5">
    <name type="scientific">Sulfitobacter geojensis</name>
    <dbReference type="NCBI Taxonomy" id="1342299"/>
    <lineage>
        <taxon>Bacteria</taxon>
        <taxon>Pseudomonadati</taxon>
        <taxon>Pseudomonadota</taxon>
        <taxon>Alphaproteobacteria</taxon>
        <taxon>Rhodobacterales</taxon>
        <taxon>Roseobacteraceae</taxon>
        <taxon>Sulfitobacter</taxon>
    </lineage>
</organism>
<dbReference type="InterPro" id="IPR001375">
    <property type="entry name" value="Peptidase_S9_cat"/>
</dbReference>
<evidence type="ECO:0000259" key="3">
    <source>
        <dbReference type="Pfam" id="PF00326"/>
    </source>
</evidence>
<protein>
    <submittedName>
        <fullName evidence="4">Prolyl oligopeptidase family serine peptidase</fullName>
    </submittedName>
</protein>
<feature type="signal peptide" evidence="2">
    <location>
        <begin position="1"/>
        <end position="23"/>
    </location>
</feature>
<accession>A0AAE3B717</accession>
<feature type="domain" description="Peptidase S9 prolyl oligopeptidase catalytic" evidence="3">
    <location>
        <begin position="106"/>
        <end position="188"/>
    </location>
</feature>
<proteinExistence type="predicted"/>
<keyword evidence="2" id="KW-0732">Signal</keyword>
<reference evidence="4 5" key="1">
    <citation type="submission" date="2021-01" db="EMBL/GenBank/DDBJ databases">
        <title>Diatom-associated Roseobacters Show Island Model of Population Structure.</title>
        <authorList>
            <person name="Qu L."/>
            <person name="Feng X."/>
            <person name="Chen Y."/>
            <person name="Li L."/>
            <person name="Wang X."/>
            <person name="Hu Z."/>
            <person name="Wang H."/>
            <person name="Luo H."/>
        </authorList>
    </citation>
    <scope>NUCLEOTIDE SEQUENCE [LARGE SCALE GENOMIC DNA]</scope>
    <source>
        <strain evidence="4 5">TR60-84</strain>
    </source>
</reference>
<comment type="caution">
    <text evidence="4">The sequence shown here is derived from an EMBL/GenBank/DDBJ whole genome shotgun (WGS) entry which is preliminary data.</text>
</comment>
<evidence type="ECO:0000313" key="5">
    <source>
        <dbReference type="Proteomes" id="UP000732193"/>
    </source>
</evidence>
<dbReference type="Gene3D" id="3.40.50.1820">
    <property type="entry name" value="alpha/beta hydrolase"/>
    <property type="match status" value="1"/>
</dbReference>
<dbReference type="AlphaFoldDB" id="A0AAE3B717"/>
<dbReference type="InterPro" id="IPR029058">
    <property type="entry name" value="AB_hydrolase_fold"/>
</dbReference>
<sequence>MFTFRTITKAAAILASFGTTAWAGYEITRAPYAGTTGITYGAAFAPARQSEVDFHIWYPAQPGGRAITVGGNGVFYGTPAGRDAPHATGQHPMVVISHGAGGNAGQFGWIAAALAEAGYVVVLPNHPGTTTGNASAHAAVRVWERPKDVSAVLDEITGNPDAYPFIDTSRIATLGFSAGGYTAMALSGARVNPDLLQTFCDDTDHGMSDCAFLAHFGVDLHSLDLSPAAQDLTDPRIKAAVIVDPGIVETMTPESLRSIETPMFVINLGAQETVPIGVYAKDAAAMIPNATYVAVPDAIHFSFLAECKAKGAAILANEGEPDPLCDDAGGRARADIHAELTQLIVGNLQSAL</sequence>
<evidence type="ECO:0000256" key="2">
    <source>
        <dbReference type="SAM" id="SignalP"/>
    </source>
</evidence>